<accession>A0A7S0FAK1</accession>
<feature type="compositionally biased region" description="Polar residues" evidence="1">
    <location>
        <begin position="243"/>
        <end position="255"/>
    </location>
</feature>
<evidence type="ECO:0000256" key="2">
    <source>
        <dbReference type="SAM" id="Phobius"/>
    </source>
</evidence>
<keyword evidence="2" id="KW-0812">Transmembrane</keyword>
<keyword evidence="2" id="KW-0472">Membrane</keyword>
<protein>
    <submittedName>
        <fullName evidence="3">Uncharacterized protein</fullName>
    </submittedName>
</protein>
<feature type="region of interest" description="Disordered" evidence="1">
    <location>
        <begin position="1"/>
        <end position="48"/>
    </location>
</feature>
<evidence type="ECO:0000256" key="1">
    <source>
        <dbReference type="SAM" id="MobiDB-lite"/>
    </source>
</evidence>
<name>A0A7S0FAK1_9DINO</name>
<dbReference type="AlphaFoldDB" id="A0A7S0FAK1"/>
<feature type="region of interest" description="Disordered" evidence="1">
    <location>
        <begin position="471"/>
        <end position="493"/>
    </location>
</feature>
<proteinExistence type="predicted"/>
<keyword evidence="2" id="KW-1133">Transmembrane helix</keyword>
<organism evidence="3">
    <name type="scientific">Pyrodinium bahamense</name>
    <dbReference type="NCBI Taxonomy" id="73915"/>
    <lineage>
        <taxon>Eukaryota</taxon>
        <taxon>Sar</taxon>
        <taxon>Alveolata</taxon>
        <taxon>Dinophyceae</taxon>
        <taxon>Gonyaulacales</taxon>
        <taxon>Pyrocystaceae</taxon>
        <taxon>Pyrodinium</taxon>
    </lineage>
</organism>
<sequence length="493" mass="50982">MAGVAVKKLSPGSAASKGLMQKEHPPLGAVPGAPGEAASVMGPGQGPLEASQAQAILPMPGQTTELFRASALQAAMPTPAQTADVHAPQAELHRGAEGLPTPGHPSTVTNGSSRVELVDQNAEGNRHAMAMLFKHMRSIRTRSIAANPWFVILVILAVACTCVLVQVMSPAEGKPEVTRDTAKEVSHGTGFVERLPASCMSLSSLSISGSNAASAAAPSKRGLVTTAKPPRTPLRASKDQERSTQAGATRDSSSMSSVICPGLVVPSGCECTLLVPQLSRKQHVVSESLGQVTIDDIKGVPVFLATFRLPGVGMSTAAPRDTRQIAVGGPGRTAAALEGNTCVVLTSTSADPTKFVSCRSNAADQSAALSLDIYDTREKHVGSLRMCPEEGEHSFEVLVGGGFGILLNVNADGEVTATDRRGRSLGTGELAPEQPMRRTVRIGPLVDAGLLTVCIVASDLLLMAAQERAQALPRRAPSSSGAPRSSTSQRAQA</sequence>
<evidence type="ECO:0000313" key="3">
    <source>
        <dbReference type="EMBL" id="CAD8348927.1"/>
    </source>
</evidence>
<feature type="transmembrane region" description="Helical" evidence="2">
    <location>
        <begin position="144"/>
        <end position="168"/>
    </location>
</feature>
<dbReference type="EMBL" id="HBEG01007906">
    <property type="protein sequence ID" value="CAD8348927.1"/>
    <property type="molecule type" value="Transcribed_RNA"/>
</dbReference>
<reference evidence="3" key="1">
    <citation type="submission" date="2021-01" db="EMBL/GenBank/DDBJ databases">
        <authorList>
            <person name="Corre E."/>
            <person name="Pelletier E."/>
            <person name="Niang G."/>
            <person name="Scheremetjew M."/>
            <person name="Finn R."/>
            <person name="Kale V."/>
            <person name="Holt S."/>
            <person name="Cochrane G."/>
            <person name="Meng A."/>
            <person name="Brown T."/>
            <person name="Cohen L."/>
        </authorList>
    </citation>
    <scope>NUCLEOTIDE SEQUENCE</scope>
    <source>
        <strain evidence="3">Pbaha01</strain>
    </source>
</reference>
<gene>
    <name evidence="3" type="ORF">PBAH0796_LOCUS4666</name>
</gene>
<feature type="region of interest" description="Disordered" evidence="1">
    <location>
        <begin position="218"/>
        <end position="255"/>
    </location>
</feature>